<feature type="coiled-coil region" evidence="1">
    <location>
        <begin position="37"/>
        <end position="64"/>
    </location>
</feature>
<evidence type="ECO:0000313" key="3">
    <source>
        <dbReference type="Proteomes" id="UP000807306"/>
    </source>
</evidence>
<protein>
    <submittedName>
        <fullName evidence="2">Uncharacterized protein</fullName>
    </submittedName>
</protein>
<dbReference type="OrthoDB" id="2894188at2759"/>
<evidence type="ECO:0000313" key="2">
    <source>
        <dbReference type="EMBL" id="KAF9528482.1"/>
    </source>
</evidence>
<organism evidence="2 3">
    <name type="scientific">Crepidotus variabilis</name>
    <dbReference type="NCBI Taxonomy" id="179855"/>
    <lineage>
        <taxon>Eukaryota</taxon>
        <taxon>Fungi</taxon>
        <taxon>Dikarya</taxon>
        <taxon>Basidiomycota</taxon>
        <taxon>Agaricomycotina</taxon>
        <taxon>Agaricomycetes</taxon>
        <taxon>Agaricomycetidae</taxon>
        <taxon>Agaricales</taxon>
        <taxon>Agaricineae</taxon>
        <taxon>Crepidotaceae</taxon>
        <taxon>Crepidotus</taxon>
    </lineage>
</organism>
<keyword evidence="3" id="KW-1185">Reference proteome</keyword>
<dbReference type="EMBL" id="MU157852">
    <property type="protein sequence ID" value="KAF9528482.1"/>
    <property type="molecule type" value="Genomic_DNA"/>
</dbReference>
<proteinExistence type="predicted"/>
<reference evidence="2" key="1">
    <citation type="submission" date="2020-11" db="EMBL/GenBank/DDBJ databases">
        <authorList>
            <consortium name="DOE Joint Genome Institute"/>
            <person name="Ahrendt S."/>
            <person name="Riley R."/>
            <person name="Andreopoulos W."/>
            <person name="Labutti K."/>
            <person name="Pangilinan J."/>
            <person name="Ruiz-Duenas F.J."/>
            <person name="Barrasa J.M."/>
            <person name="Sanchez-Garcia M."/>
            <person name="Camarero S."/>
            <person name="Miyauchi S."/>
            <person name="Serrano A."/>
            <person name="Linde D."/>
            <person name="Babiker R."/>
            <person name="Drula E."/>
            <person name="Ayuso-Fernandez I."/>
            <person name="Pacheco R."/>
            <person name="Padilla G."/>
            <person name="Ferreira P."/>
            <person name="Barriuso J."/>
            <person name="Kellner H."/>
            <person name="Castanera R."/>
            <person name="Alfaro M."/>
            <person name="Ramirez L."/>
            <person name="Pisabarro A.G."/>
            <person name="Kuo A."/>
            <person name="Tritt A."/>
            <person name="Lipzen A."/>
            <person name="He G."/>
            <person name="Yan M."/>
            <person name="Ng V."/>
            <person name="Cullen D."/>
            <person name="Martin F."/>
            <person name="Rosso M.-N."/>
            <person name="Henrissat B."/>
            <person name="Hibbett D."/>
            <person name="Martinez A.T."/>
            <person name="Grigoriev I.V."/>
        </authorList>
    </citation>
    <scope>NUCLEOTIDE SEQUENCE</scope>
    <source>
        <strain evidence="2">CBS 506.95</strain>
    </source>
</reference>
<dbReference type="AlphaFoldDB" id="A0A9P6JPG2"/>
<name>A0A9P6JPG2_9AGAR</name>
<sequence length="176" mass="20237">MAEETKLNPFPSGVLTAEHEAQIEKIRSVFKRWLPAAEDSRKKVDGAKEQLQSVTEDLKNLQIDAPYAYSPAPPYIFRPILLSCTKTYWLAVIAALSDDQKKEMAQRLNCIPPYGKRVPQFDGKRCVEQASELNDREYEGIMRCAMFALINLLPSEVVRFWRELSEVGVQTWEERD</sequence>
<evidence type="ECO:0000256" key="1">
    <source>
        <dbReference type="SAM" id="Coils"/>
    </source>
</evidence>
<keyword evidence="1" id="KW-0175">Coiled coil</keyword>
<gene>
    <name evidence="2" type="ORF">CPB83DRAFT_875940</name>
</gene>
<accession>A0A9P6JPG2</accession>
<comment type="caution">
    <text evidence="2">The sequence shown here is derived from an EMBL/GenBank/DDBJ whole genome shotgun (WGS) entry which is preliminary data.</text>
</comment>
<dbReference type="Proteomes" id="UP000807306">
    <property type="component" value="Unassembled WGS sequence"/>
</dbReference>